<evidence type="ECO:0000313" key="24">
    <source>
        <dbReference type="EMBL" id="BCL60048.1"/>
    </source>
</evidence>
<dbReference type="RefSeq" id="WP_228856218.1">
    <property type="nucleotide sequence ID" value="NZ_AP024086.1"/>
</dbReference>
<comment type="pathway">
    <text evidence="4">Cofactor biosynthesis; tetrahydrofolylpolyglutamate biosynthesis.</text>
</comment>
<evidence type="ECO:0000256" key="5">
    <source>
        <dbReference type="ARBA" id="ARBA00008276"/>
    </source>
</evidence>
<dbReference type="InterPro" id="IPR001645">
    <property type="entry name" value="Folylpolyglutamate_synth"/>
</dbReference>
<comment type="pathway">
    <text evidence="3">Cofactor biosynthesis; tetrahydrofolate biosynthesis; 7,8-dihydrofolate from 2-amino-4-hydroxy-6-hydroxymethyl-7,8-dihydropteridine diphosphate and 4-aminobenzoate: step 2/2.</text>
</comment>
<organism evidence="24 25">
    <name type="scientific">Desulfomarina profundi</name>
    <dbReference type="NCBI Taxonomy" id="2772557"/>
    <lineage>
        <taxon>Bacteria</taxon>
        <taxon>Pseudomonadati</taxon>
        <taxon>Thermodesulfobacteriota</taxon>
        <taxon>Desulfobulbia</taxon>
        <taxon>Desulfobulbales</taxon>
        <taxon>Desulfobulbaceae</taxon>
        <taxon>Desulfomarina</taxon>
    </lineage>
</organism>
<comment type="cofactor">
    <cofactor evidence="1">
        <name>Mg(2+)</name>
        <dbReference type="ChEBI" id="CHEBI:18420"/>
    </cofactor>
</comment>
<protein>
    <recommendedName>
        <fullName evidence="8">Dihydrofolate synthase/folylpolyglutamate synthase</fullName>
        <ecNumber evidence="6">6.3.2.12</ecNumber>
        <ecNumber evidence="7">6.3.2.17</ecNumber>
    </recommendedName>
    <alternativeName>
        <fullName evidence="17">Folylpoly-gamma-glutamate synthetase-dihydrofolate synthetase</fullName>
    </alternativeName>
    <alternativeName>
        <fullName evidence="15">Folylpolyglutamate synthetase</fullName>
    </alternativeName>
    <alternativeName>
        <fullName evidence="16">Tetrahydrofolylpolyglutamate synthase</fullName>
    </alternativeName>
</protein>
<dbReference type="KEGG" id="dbk:DGMP_07410"/>
<dbReference type="GO" id="GO:0004326">
    <property type="term" value="F:tetrahydrofolylpolyglutamate synthase activity"/>
    <property type="evidence" value="ECO:0007669"/>
    <property type="project" value="UniProtKB-EC"/>
</dbReference>
<dbReference type="AlphaFoldDB" id="A0A8D5JCT4"/>
<evidence type="ECO:0000256" key="12">
    <source>
        <dbReference type="ARBA" id="ARBA00022840"/>
    </source>
</evidence>
<dbReference type="EMBL" id="AP024086">
    <property type="protein sequence ID" value="BCL60048.1"/>
    <property type="molecule type" value="Genomic_DNA"/>
</dbReference>
<dbReference type="EC" id="6.3.2.17" evidence="7"/>
<proteinExistence type="inferred from homology"/>
<evidence type="ECO:0000256" key="8">
    <source>
        <dbReference type="ARBA" id="ARBA00019357"/>
    </source>
</evidence>
<evidence type="ECO:0000256" key="10">
    <source>
        <dbReference type="ARBA" id="ARBA00022723"/>
    </source>
</evidence>
<evidence type="ECO:0000256" key="9">
    <source>
        <dbReference type="ARBA" id="ARBA00022598"/>
    </source>
</evidence>
<evidence type="ECO:0000256" key="1">
    <source>
        <dbReference type="ARBA" id="ARBA00001946"/>
    </source>
</evidence>
<sequence length="454" mass="49895">MNMTYDEVQDHLDKLQMHKIKLGLDAMRSFLDRVGRPEQKLNCIHIAGTNGKGSVCAALAEVLGRCGYRVGVYTSPHLSSVRERFRIGDSYISREDFAALGSRICAVLGEDKITYFEFTTALGLLWFEQSGVDLVLLETGLGGRLDATNVVTPLVSVITSISMDHELYLGDSLTAVAGEKAGIIKENIPVVSGATHPEAAAVIRRVCKEKNAPFYQLCQDFDCGENDDNTWSWLGGERFGSRKIEGLTCAHQSLVHKENDALAIGVLNILQDIDYKIDFDKLREGLAAVRWPGRMEYFELPFPAGKRGKKGSGNGLEIRRYLLDGAHNPAGVKNLALTLKEKFSYEKLICIWGSMADKDLTSTLAAIVPLADELIFTQPEGERSATVEHISSFLPEDEGIIYNCISDGEEALEFAALRATGKDLIVIGGSLYLVGAMRTMLLGELVEDNLLQIR</sequence>
<evidence type="ECO:0000256" key="22">
    <source>
        <dbReference type="PIRNR" id="PIRNR001563"/>
    </source>
</evidence>
<evidence type="ECO:0000256" key="2">
    <source>
        <dbReference type="ARBA" id="ARBA00002714"/>
    </source>
</evidence>
<evidence type="ECO:0000256" key="11">
    <source>
        <dbReference type="ARBA" id="ARBA00022741"/>
    </source>
</evidence>
<accession>A0A8D5JCT4</accession>
<evidence type="ECO:0000256" key="15">
    <source>
        <dbReference type="ARBA" id="ARBA00030048"/>
    </source>
</evidence>
<evidence type="ECO:0000256" key="21">
    <source>
        <dbReference type="ARBA" id="ARBA00049161"/>
    </source>
</evidence>
<dbReference type="InterPro" id="IPR018109">
    <property type="entry name" value="Folylpolyglutamate_synth_CS"/>
</dbReference>
<dbReference type="PANTHER" id="PTHR11136">
    <property type="entry name" value="FOLYLPOLYGLUTAMATE SYNTHASE-RELATED"/>
    <property type="match status" value="1"/>
</dbReference>
<comment type="function">
    <text evidence="2">Functions in two distinct reactions of the de novo folate biosynthetic pathway. Catalyzes the addition of a glutamate residue to dihydropteroate (7,8-dihydropteroate or H2Pte) to form dihydrofolate (7,8-dihydrofolate monoglutamate or H2Pte-Glu). Also catalyzes successive additions of L-glutamate to tetrahydrofolate or 10-formyltetrahydrofolate or 5,10-methylenetetrahydrofolate, leading to folylpolyglutamate derivatives.</text>
</comment>
<dbReference type="PIRSF" id="PIRSF001563">
    <property type="entry name" value="Folylpolyglu_synth"/>
    <property type="match status" value="1"/>
</dbReference>
<dbReference type="GO" id="GO:0046656">
    <property type="term" value="P:folic acid biosynthetic process"/>
    <property type="evidence" value="ECO:0007669"/>
    <property type="project" value="UniProtKB-KW"/>
</dbReference>
<keyword evidence="9 22" id="KW-0436">Ligase</keyword>
<dbReference type="Pfam" id="PF02875">
    <property type="entry name" value="Mur_ligase_C"/>
    <property type="match status" value="1"/>
</dbReference>
<evidence type="ECO:0000256" key="4">
    <source>
        <dbReference type="ARBA" id="ARBA00005150"/>
    </source>
</evidence>
<feature type="domain" description="Mur ligase C-terminal" evidence="23">
    <location>
        <begin position="321"/>
        <end position="430"/>
    </location>
</feature>
<evidence type="ECO:0000256" key="18">
    <source>
        <dbReference type="ARBA" id="ARBA00047493"/>
    </source>
</evidence>
<dbReference type="GO" id="GO:0008841">
    <property type="term" value="F:dihydrofolate synthase activity"/>
    <property type="evidence" value="ECO:0007669"/>
    <property type="project" value="UniProtKB-EC"/>
</dbReference>
<dbReference type="PROSITE" id="PS01012">
    <property type="entry name" value="FOLYLPOLYGLU_SYNT_2"/>
    <property type="match status" value="1"/>
</dbReference>
<keyword evidence="14" id="KW-0289">Folate biosynthesis</keyword>
<gene>
    <name evidence="24" type="primary">folC</name>
    <name evidence="24" type="ORF">DGMP_07410</name>
</gene>
<evidence type="ECO:0000256" key="20">
    <source>
        <dbReference type="ARBA" id="ARBA00049035"/>
    </source>
</evidence>
<dbReference type="FunFam" id="3.40.1190.10:FF:000011">
    <property type="entry name" value="Folylpolyglutamate synthase/dihydrofolate synthase"/>
    <property type="match status" value="1"/>
</dbReference>
<keyword evidence="11 22" id="KW-0547">Nucleotide-binding</keyword>
<evidence type="ECO:0000256" key="6">
    <source>
        <dbReference type="ARBA" id="ARBA00013023"/>
    </source>
</evidence>
<dbReference type="InterPro" id="IPR004101">
    <property type="entry name" value="Mur_ligase_C"/>
</dbReference>
<dbReference type="Proteomes" id="UP000826725">
    <property type="component" value="Chromosome"/>
</dbReference>
<keyword evidence="12 22" id="KW-0067">ATP-binding</keyword>
<evidence type="ECO:0000256" key="17">
    <source>
        <dbReference type="ARBA" id="ARBA00032510"/>
    </source>
</evidence>
<evidence type="ECO:0000256" key="16">
    <source>
        <dbReference type="ARBA" id="ARBA00030592"/>
    </source>
</evidence>
<evidence type="ECO:0000256" key="7">
    <source>
        <dbReference type="ARBA" id="ARBA00013025"/>
    </source>
</evidence>
<name>A0A8D5JCT4_9BACT</name>
<comment type="catalytic activity">
    <reaction evidence="20">
        <text>(6R)-5,10-methylenetetrahydrofolyl-(gamma-L-Glu)(n) + L-glutamate + ATP = (6R)-5,10-methylenetetrahydrofolyl-(gamma-L-Glu)(n+1) + ADP + phosphate + H(+)</text>
        <dbReference type="Rhea" id="RHEA:51912"/>
        <dbReference type="Rhea" id="RHEA-COMP:13257"/>
        <dbReference type="Rhea" id="RHEA-COMP:13258"/>
        <dbReference type="ChEBI" id="CHEBI:15378"/>
        <dbReference type="ChEBI" id="CHEBI:29985"/>
        <dbReference type="ChEBI" id="CHEBI:30616"/>
        <dbReference type="ChEBI" id="CHEBI:43474"/>
        <dbReference type="ChEBI" id="CHEBI:136572"/>
        <dbReference type="ChEBI" id="CHEBI:456216"/>
        <dbReference type="EC" id="6.3.2.17"/>
    </reaction>
</comment>
<evidence type="ECO:0000256" key="13">
    <source>
        <dbReference type="ARBA" id="ARBA00022842"/>
    </source>
</evidence>
<keyword evidence="10" id="KW-0479">Metal-binding</keyword>
<dbReference type="PANTHER" id="PTHR11136:SF0">
    <property type="entry name" value="DIHYDROFOLATE SYNTHETASE-RELATED"/>
    <property type="match status" value="1"/>
</dbReference>
<comment type="catalytic activity">
    <reaction evidence="18">
        <text>(6S)-5,6,7,8-tetrahydrofolyl-(gamma-L-Glu)(n) + L-glutamate + ATP = (6S)-5,6,7,8-tetrahydrofolyl-(gamma-L-Glu)(n+1) + ADP + phosphate + H(+)</text>
        <dbReference type="Rhea" id="RHEA:10580"/>
        <dbReference type="Rhea" id="RHEA-COMP:14738"/>
        <dbReference type="Rhea" id="RHEA-COMP:14740"/>
        <dbReference type="ChEBI" id="CHEBI:15378"/>
        <dbReference type="ChEBI" id="CHEBI:29985"/>
        <dbReference type="ChEBI" id="CHEBI:30616"/>
        <dbReference type="ChEBI" id="CHEBI:43474"/>
        <dbReference type="ChEBI" id="CHEBI:141005"/>
        <dbReference type="ChEBI" id="CHEBI:456216"/>
        <dbReference type="EC" id="6.3.2.17"/>
    </reaction>
</comment>
<comment type="catalytic activity">
    <reaction evidence="19">
        <text>10-formyltetrahydrofolyl-(gamma-L-Glu)(n) + L-glutamate + ATP = 10-formyltetrahydrofolyl-(gamma-L-Glu)(n+1) + ADP + phosphate + H(+)</text>
        <dbReference type="Rhea" id="RHEA:51904"/>
        <dbReference type="Rhea" id="RHEA-COMP:13088"/>
        <dbReference type="Rhea" id="RHEA-COMP:14300"/>
        <dbReference type="ChEBI" id="CHEBI:15378"/>
        <dbReference type="ChEBI" id="CHEBI:29985"/>
        <dbReference type="ChEBI" id="CHEBI:30616"/>
        <dbReference type="ChEBI" id="CHEBI:43474"/>
        <dbReference type="ChEBI" id="CHEBI:134413"/>
        <dbReference type="ChEBI" id="CHEBI:456216"/>
        <dbReference type="EC" id="6.3.2.17"/>
    </reaction>
</comment>
<dbReference type="NCBIfam" id="TIGR01499">
    <property type="entry name" value="folC"/>
    <property type="match status" value="1"/>
</dbReference>
<evidence type="ECO:0000256" key="3">
    <source>
        <dbReference type="ARBA" id="ARBA00004799"/>
    </source>
</evidence>
<dbReference type="GO" id="GO:0005524">
    <property type="term" value="F:ATP binding"/>
    <property type="evidence" value="ECO:0007669"/>
    <property type="project" value="UniProtKB-KW"/>
</dbReference>
<keyword evidence="25" id="KW-1185">Reference proteome</keyword>
<evidence type="ECO:0000256" key="19">
    <source>
        <dbReference type="ARBA" id="ARBA00047808"/>
    </source>
</evidence>
<dbReference type="GO" id="GO:0046872">
    <property type="term" value="F:metal ion binding"/>
    <property type="evidence" value="ECO:0007669"/>
    <property type="project" value="UniProtKB-KW"/>
</dbReference>
<comment type="similarity">
    <text evidence="5 22">Belongs to the folylpolyglutamate synthase family.</text>
</comment>
<evidence type="ECO:0000313" key="25">
    <source>
        <dbReference type="Proteomes" id="UP000826725"/>
    </source>
</evidence>
<evidence type="ECO:0000259" key="23">
    <source>
        <dbReference type="Pfam" id="PF02875"/>
    </source>
</evidence>
<evidence type="ECO:0000256" key="14">
    <source>
        <dbReference type="ARBA" id="ARBA00022909"/>
    </source>
</evidence>
<keyword evidence="13" id="KW-0460">Magnesium</keyword>
<dbReference type="GO" id="GO:0005737">
    <property type="term" value="C:cytoplasm"/>
    <property type="evidence" value="ECO:0007669"/>
    <property type="project" value="TreeGrafter"/>
</dbReference>
<reference evidence="24" key="1">
    <citation type="submission" date="2020-09" db="EMBL/GenBank/DDBJ databases">
        <title>Desulfogranum mesoprofundum gen. nov., sp. nov., a novel mesophilic, sulfate-reducing chemolithoautotroph isolated from a deep-sea hydrothermal vent chimney in the Suiyo Seamount.</title>
        <authorList>
            <person name="Hashimoto Y."/>
            <person name="Nakagawa S."/>
        </authorList>
    </citation>
    <scope>NUCLEOTIDE SEQUENCE</scope>
    <source>
        <strain evidence="24">KT2</strain>
    </source>
</reference>
<comment type="catalytic activity">
    <reaction evidence="21">
        <text>7,8-dihydropteroate + L-glutamate + ATP = 7,8-dihydrofolate + ADP + phosphate + H(+)</text>
        <dbReference type="Rhea" id="RHEA:23584"/>
        <dbReference type="ChEBI" id="CHEBI:15378"/>
        <dbReference type="ChEBI" id="CHEBI:17839"/>
        <dbReference type="ChEBI" id="CHEBI:29985"/>
        <dbReference type="ChEBI" id="CHEBI:30616"/>
        <dbReference type="ChEBI" id="CHEBI:43474"/>
        <dbReference type="ChEBI" id="CHEBI:57451"/>
        <dbReference type="ChEBI" id="CHEBI:456216"/>
        <dbReference type="EC" id="6.3.2.12"/>
    </reaction>
</comment>
<dbReference type="EC" id="6.3.2.12" evidence="6"/>